<keyword evidence="4" id="KW-0808">Transferase</keyword>
<keyword evidence="5" id="KW-1185">Reference proteome</keyword>
<dbReference type="AlphaFoldDB" id="A0A1R1SBK4"/>
<dbReference type="GO" id="GO:0006281">
    <property type="term" value="P:DNA repair"/>
    <property type="evidence" value="ECO:0007669"/>
    <property type="project" value="InterPro"/>
</dbReference>
<evidence type="ECO:0000256" key="2">
    <source>
        <dbReference type="SAM" id="MobiDB-lite"/>
    </source>
</evidence>
<dbReference type="Gene3D" id="3.30.160.70">
    <property type="entry name" value="Methylated DNA-protein cysteine methyltransferase domain"/>
    <property type="match status" value="1"/>
</dbReference>
<dbReference type="Proteomes" id="UP000186168">
    <property type="component" value="Unassembled WGS sequence"/>
</dbReference>
<evidence type="ECO:0000313" key="4">
    <source>
        <dbReference type="EMBL" id="OMI35587.1"/>
    </source>
</evidence>
<keyword evidence="1" id="KW-0227">DNA damage</keyword>
<dbReference type="EMBL" id="ASQP01000392">
    <property type="protein sequence ID" value="OMI35587.1"/>
    <property type="molecule type" value="Genomic_DNA"/>
</dbReference>
<dbReference type="NCBIfam" id="TIGR00589">
    <property type="entry name" value="ogt"/>
    <property type="match status" value="1"/>
</dbReference>
<dbReference type="Pfam" id="PF01035">
    <property type="entry name" value="DNA_binding_1"/>
    <property type="match status" value="1"/>
</dbReference>
<keyword evidence="4" id="KW-0489">Methyltransferase</keyword>
<evidence type="ECO:0000256" key="1">
    <source>
        <dbReference type="ARBA" id="ARBA00022763"/>
    </source>
</evidence>
<protein>
    <submittedName>
        <fullName evidence="4">Methylated-DNA--protein-cysteine S-methyltransferase</fullName>
    </submittedName>
</protein>
<dbReference type="Gene3D" id="1.10.10.10">
    <property type="entry name" value="Winged helix-like DNA-binding domain superfamily/Winged helix DNA-binding domain"/>
    <property type="match status" value="1"/>
</dbReference>
<dbReference type="InterPro" id="IPR036631">
    <property type="entry name" value="MGMT_N_sf"/>
</dbReference>
<evidence type="ECO:0000259" key="3">
    <source>
        <dbReference type="Pfam" id="PF01035"/>
    </source>
</evidence>
<dbReference type="SUPFAM" id="SSF53155">
    <property type="entry name" value="Methylated DNA-protein cysteine methyltransferase domain"/>
    <property type="match status" value="1"/>
</dbReference>
<dbReference type="InterPro" id="IPR036217">
    <property type="entry name" value="MethylDNA_cys_MeTrfase_DNAb"/>
</dbReference>
<dbReference type="PANTHER" id="PTHR10815">
    <property type="entry name" value="METHYLATED-DNA--PROTEIN-CYSTEINE METHYLTRANSFERASE"/>
    <property type="match status" value="1"/>
</dbReference>
<feature type="region of interest" description="Disordered" evidence="2">
    <location>
        <begin position="153"/>
        <end position="189"/>
    </location>
</feature>
<evidence type="ECO:0000313" key="5">
    <source>
        <dbReference type="Proteomes" id="UP000186168"/>
    </source>
</evidence>
<comment type="caution">
    <text evidence="4">The sequence shown here is derived from an EMBL/GenBank/DDBJ whole genome shotgun (WGS) entry which is preliminary data.</text>
</comment>
<dbReference type="InterPro" id="IPR014048">
    <property type="entry name" value="MethylDNA_cys_MeTrfase_DNA-bd"/>
</dbReference>
<gene>
    <name evidence="4" type="ORF">SPAR_30496</name>
</gene>
<dbReference type="GO" id="GO:0032259">
    <property type="term" value="P:methylation"/>
    <property type="evidence" value="ECO:0007669"/>
    <property type="project" value="UniProtKB-KW"/>
</dbReference>
<dbReference type="PANTHER" id="PTHR10815:SF5">
    <property type="entry name" value="METHYLATED-DNA--PROTEIN-CYSTEINE METHYLTRANSFERASE"/>
    <property type="match status" value="1"/>
</dbReference>
<dbReference type="InterPro" id="IPR036388">
    <property type="entry name" value="WH-like_DNA-bd_sf"/>
</dbReference>
<proteinExistence type="predicted"/>
<accession>A0A1R1SBK4</accession>
<dbReference type="GO" id="GO:0003908">
    <property type="term" value="F:methylated-DNA-[protein]-cysteine S-methyltransferase activity"/>
    <property type="evidence" value="ECO:0007669"/>
    <property type="project" value="InterPro"/>
</dbReference>
<reference evidence="4 5" key="1">
    <citation type="submission" date="2013-05" db="EMBL/GenBank/DDBJ databases">
        <title>Genome sequence of Streptomyces sparsogenes DSM 40356.</title>
        <authorList>
            <person name="Coyne S."/>
            <person name="Seebeck F.P."/>
        </authorList>
    </citation>
    <scope>NUCLEOTIDE SEQUENCE [LARGE SCALE GENOMIC DNA]</scope>
    <source>
        <strain evidence="4 5">DSM 40356</strain>
    </source>
</reference>
<organism evidence="4 5">
    <name type="scientific">Streptomyces sparsogenes DSM 40356</name>
    <dbReference type="NCBI Taxonomy" id="1331668"/>
    <lineage>
        <taxon>Bacteria</taxon>
        <taxon>Bacillati</taxon>
        <taxon>Actinomycetota</taxon>
        <taxon>Actinomycetes</taxon>
        <taxon>Kitasatosporales</taxon>
        <taxon>Streptomycetaceae</taxon>
        <taxon>Streptomyces</taxon>
    </lineage>
</organism>
<dbReference type="SUPFAM" id="SSF46767">
    <property type="entry name" value="Methylated DNA-protein cysteine methyltransferase, C-terminal domain"/>
    <property type="match status" value="1"/>
</dbReference>
<feature type="region of interest" description="Disordered" evidence="2">
    <location>
        <begin position="84"/>
        <end position="111"/>
    </location>
</feature>
<feature type="domain" description="Methylated-DNA-[protein]-cysteine S-methyltransferase DNA binding" evidence="3">
    <location>
        <begin position="263"/>
        <end position="333"/>
    </location>
</feature>
<name>A0A1R1SBK4_9ACTN</name>
<dbReference type="CDD" id="cd06445">
    <property type="entry name" value="ATase"/>
    <property type="match status" value="1"/>
</dbReference>
<sequence length="337" mass="35185">MDGQPAGLDKLIELMDSSLVSGAVIAVLASWLTTRAGTRQDQQAEIGALRIQADAMTVAVAGLQAAAAVNRLLWEALPSAGGPSCWPHSRSSAAPPRPGSPAEQTQRAGRWAWSARLSRERVASKQNAVAVRGPLIRAVVAAAQLMRCSDPAVVTDTEAPHPRGVTSGSRQHPDPPEATVDGGAKTDEKEATMTACTTITSPLGDLLLVGEESADRVTLTSLSMPGQRSAPAPRPGWRQIAEPFADVIRQLEAYFAGGLTRFDIPYGTTLTYGDIAEKIGATRAAVRSVGTAIGANPALVVRPCHRVIGAGGRLAGYAGGLECKQQLLDLENVHQAA</sequence>